<reference evidence="1" key="1">
    <citation type="submission" date="2019-04" db="EMBL/GenBank/DDBJ databases">
        <title>Genomic and proteomic characterization of cyanophage S-SCSM1 provides new insights into understanding the viral gene diversity and phage-host interactions.</title>
        <authorList>
            <person name="Wang Q."/>
            <person name="Xu Y."/>
            <person name="Jiao N."/>
            <person name="Zhang R."/>
        </authorList>
    </citation>
    <scope>NUCLEOTIDE SEQUENCE [LARGE SCALE GENOMIC DNA]</scope>
</reference>
<dbReference type="Proteomes" id="UP000515683">
    <property type="component" value="Segment"/>
</dbReference>
<protein>
    <submittedName>
        <fullName evidence="1">2OG-Fe(II) oxygenase superfamily protein</fullName>
    </submittedName>
</protein>
<dbReference type="EMBL" id="MK867354">
    <property type="protein sequence ID" value="QFG06257.1"/>
    <property type="molecule type" value="Genomic_DNA"/>
</dbReference>
<dbReference type="GO" id="GO:0004519">
    <property type="term" value="F:endonuclease activity"/>
    <property type="evidence" value="ECO:0007669"/>
    <property type="project" value="UniProtKB-KW"/>
</dbReference>
<proteinExistence type="predicted"/>
<accession>A0A6M2ZHR3</accession>
<evidence type="ECO:0000313" key="1">
    <source>
        <dbReference type="EMBL" id="QFG06257.1"/>
    </source>
</evidence>
<organism evidence="1 2">
    <name type="scientific">Synechococcus phage S-SCSM1</name>
    <dbReference type="NCBI Taxonomy" id="2588487"/>
    <lineage>
        <taxon>Viruses</taxon>
        <taxon>Duplodnaviria</taxon>
        <taxon>Heunggongvirae</taxon>
        <taxon>Uroviricota</taxon>
        <taxon>Caudoviricetes</taxon>
        <taxon>Pantevenvirales</taxon>
        <taxon>Kyanoviridae</taxon>
        <taxon>Zhoulongquanvirus</taxon>
        <taxon>Zhoulongquanvirus esscess</taxon>
    </lineage>
</organism>
<keyword evidence="2" id="KW-1185">Reference proteome</keyword>
<evidence type="ECO:0000313" key="2">
    <source>
        <dbReference type="Proteomes" id="UP000515683"/>
    </source>
</evidence>
<gene>
    <name evidence="1" type="ORF">SSCSM1_1</name>
</gene>
<name>A0A6M2ZHR3_9CAUD</name>
<sequence length="176" mass="20337">MSITVIDDFIPQDLFDEMMEFIPTDIPWEYEDFSVNEGDNVPQLVHLFYHNYRPQSEFFDDILPVLHCIDDLYCIAKVKVNGTLKGCNLKEKPYHIDVENTDTNPGHMFPAPSLKVCILMLNNNNGYTQIKDKSSGVTRLFKSKANRALFFPNTYEHMGTNCTDQNLRMTLNIVYA</sequence>